<feature type="region of interest" description="Disordered" evidence="1">
    <location>
        <begin position="133"/>
        <end position="180"/>
    </location>
</feature>
<accession>A0ABR2KD72</accession>
<reference evidence="3 4" key="1">
    <citation type="submission" date="2024-04" db="EMBL/GenBank/DDBJ databases">
        <title>Tritrichomonas musculus Genome.</title>
        <authorList>
            <person name="Alves-Ferreira E."/>
            <person name="Grigg M."/>
            <person name="Lorenzi H."/>
            <person name="Galac M."/>
        </authorList>
    </citation>
    <scope>NUCLEOTIDE SEQUENCE [LARGE SCALE GENOMIC DNA]</scope>
    <source>
        <strain evidence="3 4">EAF2021</strain>
    </source>
</reference>
<feature type="region of interest" description="Disordered" evidence="1">
    <location>
        <begin position="1"/>
        <end position="22"/>
    </location>
</feature>
<comment type="caution">
    <text evidence="3">The sequence shown here is derived from an EMBL/GenBank/DDBJ whole genome shotgun (WGS) entry which is preliminary data.</text>
</comment>
<sequence>MGNNQAAPTFPGLPSKTVVEPPDNLINAPNKLTAADLDSKITEPNAIQVVCCLAPYCSISRGLNSALPQLASEFPTVTFYKVNTEKNQEIPAKFNVQIIPYTAIIVKKNGGDPFEHAHVTGNEPDEIRKILNELTKPPEEPKKSPLEKLKELGKSLEDKDKDKDKGKEKDKKKDNEKSKK</sequence>
<proteinExistence type="predicted"/>
<name>A0ABR2KD72_9EUKA</name>
<dbReference type="Proteomes" id="UP001470230">
    <property type="component" value="Unassembled WGS sequence"/>
</dbReference>
<gene>
    <name evidence="3" type="ORF">M9Y10_033430</name>
</gene>
<keyword evidence="4" id="KW-1185">Reference proteome</keyword>
<evidence type="ECO:0000313" key="4">
    <source>
        <dbReference type="Proteomes" id="UP001470230"/>
    </source>
</evidence>
<organism evidence="3 4">
    <name type="scientific">Tritrichomonas musculus</name>
    <dbReference type="NCBI Taxonomy" id="1915356"/>
    <lineage>
        <taxon>Eukaryota</taxon>
        <taxon>Metamonada</taxon>
        <taxon>Parabasalia</taxon>
        <taxon>Tritrichomonadida</taxon>
        <taxon>Tritrichomonadidae</taxon>
        <taxon>Tritrichomonas</taxon>
    </lineage>
</organism>
<dbReference type="SUPFAM" id="SSF52833">
    <property type="entry name" value="Thioredoxin-like"/>
    <property type="match status" value="1"/>
</dbReference>
<dbReference type="InterPro" id="IPR036249">
    <property type="entry name" value="Thioredoxin-like_sf"/>
</dbReference>
<evidence type="ECO:0000256" key="1">
    <source>
        <dbReference type="SAM" id="MobiDB-lite"/>
    </source>
</evidence>
<dbReference type="PROSITE" id="PS51352">
    <property type="entry name" value="THIOREDOXIN_2"/>
    <property type="match status" value="1"/>
</dbReference>
<evidence type="ECO:0000313" key="3">
    <source>
        <dbReference type="EMBL" id="KAK8888696.1"/>
    </source>
</evidence>
<protein>
    <recommendedName>
        <fullName evidence="2">Thioredoxin domain-containing protein</fullName>
    </recommendedName>
</protein>
<dbReference type="InterPro" id="IPR013766">
    <property type="entry name" value="Thioredoxin_domain"/>
</dbReference>
<dbReference type="CDD" id="cd02947">
    <property type="entry name" value="TRX_family"/>
    <property type="match status" value="1"/>
</dbReference>
<feature type="domain" description="Thioredoxin" evidence="2">
    <location>
        <begin position="7"/>
        <end position="136"/>
    </location>
</feature>
<dbReference type="Pfam" id="PF00085">
    <property type="entry name" value="Thioredoxin"/>
    <property type="match status" value="1"/>
</dbReference>
<dbReference type="Gene3D" id="3.40.30.10">
    <property type="entry name" value="Glutaredoxin"/>
    <property type="match status" value="1"/>
</dbReference>
<evidence type="ECO:0000259" key="2">
    <source>
        <dbReference type="PROSITE" id="PS51352"/>
    </source>
</evidence>
<dbReference type="EMBL" id="JAPFFF010000005">
    <property type="protein sequence ID" value="KAK8888696.1"/>
    <property type="molecule type" value="Genomic_DNA"/>
</dbReference>